<evidence type="ECO:0000313" key="2">
    <source>
        <dbReference type="Proteomes" id="UP000299102"/>
    </source>
</evidence>
<organism evidence="1 2">
    <name type="scientific">Eumeta variegata</name>
    <name type="common">Bagworm moth</name>
    <name type="synonym">Eumeta japonica</name>
    <dbReference type="NCBI Taxonomy" id="151549"/>
    <lineage>
        <taxon>Eukaryota</taxon>
        <taxon>Metazoa</taxon>
        <taxon>Ecdysozoa</taxon>
        <taxon>Arthropoda</taxon>
        <taxon>Hexapoda</taxon>
        <taxon>Insecta</taxon>
        <taxon>Pterygota</taxon>
        <taxon>Neoptera</taxon>
        <taxon>Endopterygota</taxon>
        <taxon>Lepidoptera</taxon>
        <taxon>Glossata</taxon>
        <taxon>Ditrysia</taxon>
        <taxon>Tineoidea</taxon>
        <taxon>Psychidae</taxon>
        <taxon>Oiketicinae</taxon>
        <taxon>Eumeta</taxon>
    </lineage>
</organism>
<sequence>MVNLAIVSCGSALPYCNIKHRVVYATTHIVALGRWGDVASVGENSIGPLILTTERPPPPPLIALKAAIRSASKYETISMLIPRWCTSRALSSSKYGPCKRGRLREALSNLGLMEFIVS</sequence>
<comment type="caution">
    <text evidence="1">The sequence shown here is derived from an EMBL/GenBank/DDBJ whole genome shotgun (WGS) entry which is preliminary data.</text>
</comment>
<protein>
    <submittedName>
        <fullName evidence="1">Uncharacterized protein</fullName>
    </submittedName>
</protein>
<accession>A0A4C1U2C7</accession>
<keyword evidence="2" id="KW-1185">Reference proteome</keyword>
<reference evidence="1 2" key="1">
    <citation type="journal article" date="2019" name="Commun. Biol.">
        <title>The bagworm genome reveals a unique fibroin gene that provides high tensile strength.</title>
        <authorList>
            <person name="Kono N."/>
            <person name="Nakamura H."/>
            <person name="Ohtoshi R."/>
            <person name="Tomita M."/>
            <person name="Numata K."/>
            <person name="Arakawa K."/>
        </authorList>
    </citation>
    <scope>NUCLEOTIDE SEQUENCE [LARGE SCALE GENOMIC DNA]</scope>
</reference>
<evidence type="ECO:0000313" key="1">
    <source>
        <dbReference type="EMBL" id="GBP20408.1"/>
    </source>
</evidence>
<dbReference type="AlphaFoldDB" id="A0A4C1U2C7"/>
<dbReference type="EMBL" id="BGZK01000118">
    <property type="protein sequence ID" value="GBP20408.1"/>
    <property type="molecule type" value="Genomic_DNA"/>
</dbReference>
<proteinExistence type="predicted"/>
<gene>
    <name evidence="1" type="ORF">EVAR_14657_1</name>
</gene>
<name>A0A4C1U2C7_EUMVA</name>
<dbReference type="Proteomes" id="UP000299102">
    <property type="component" value="Unassembled WGS sequence"/>
</dbReference>